<gene>
    <name evidence="1" type="ORF">D8M03_13670</name>
</gene>
<comment type="caution">
    <text evidence="1">The sequence shown here is derived from an EMBL/GenBank/DDBJ whole genome shotgun (WGS) entry which is preliminary data.</text>
</comment>
<accession>A0A494YWJ2</accession>
<keyword evidence="2" id="KW-1185">Reference proteome</keyword>
<protein>
    <recommendedName>
        <fullName evidence="3">IDEAL domain-containing protein</fullName>
    </recommendedName>
</protein>
<organism evidence="1 2">
    <name type="scientific">Ureibacillus endophyticus</name>
    <dbReference type="NCBI Taxonomy" id="1978490"/>
    <lineage>
        <taxon>Bacteria</taxon>
        <taxon>Bacillati</taxon>
        <taxon>Bacillota</taxon>
        <taxon>Bacilli</taxon>
        <taxon>Bacillales</taxon>
        <taxon>Caryophanaceae</taxon>
        <taxon>Ureibacillus</taxon>
    </lineage>
</organism>
<reference evidence="1 2" key="1">
    <citation type="journal article" date="2016" name="Antonie Van Leeuwenhoek">
        <title>Lysinibacillus endophyticus sp. nov., an indole-3-acetic acid producing endophytic bacterium isolated from corn root (Zea mays cv. Xinken-5).</title>
        <authorList>
            <person name="Yu J."/>
            <person name="Guan X."/>
            <person name="Liu C."/>
            <person name="Xiang W."/>
            <person name="Yu Z."/>
            <person name="Liu X."/>
            <person name="Wang G."/>
        </authorList>
    </citation>
    <scope>NUCLEOTIDE SEQUENCE [LARGE SCALE GENOMIC DNA]</scope>
    <source>
        <strain evidence="1 2">DSM 100506</strain>
    </source>
</reference>
<proteinExistence type="predicted"/>
<dbReference type="AlphaFoldDB" id="A0A494YWJ2"/>
<sequence>MGNLIVADQKGIQFQCLSHGYKKENLVCHSLFLKQGELLTITNRKKYIVNVGWFILIQTNNNIEEFVFVEELEEALNNEQIMDEIDCMLKISSISYYLDQSLVSRNKEEFLKFSALRNELAFLYEQLSGKVLIES</sequence>
<evidence type="ECO:0000313" key="2">
    <source>
        <dbReference type="Proteomes" id="UP000272238"/>
    </source>
</evidence>
<name>A0A494YWJ2_9BACL</name>
<evidence type="ECO:0008006" key="3">
    <source>
        <dbReference type="Google" id="ProtNLM"/>
    </source>
</evidence>
<evidence type="ECO:0000313" key="1">
    <source>
        <dbReference type="EMBL" id="RKQ14597.1"/>
    </source>
</evidence>
<dbReference type="RefSeq" id="WP_121215387.1">
    <property type="nucleotide sequence ID" value="NZ_RBZN01000041.1"/>
</dbReference>
<dbReference type="EMBL" id="RBZN01000041">
    <property type="protein sequence ID" value="RKQ14597.1"/>
    <property type="molecule type" value="Genomic_DNA"/>
</dbReference>
<dbReference type="OrthoDB" id="2887191at2"/>
<dbReference type="Proteomes" id="UP000272238">
    <property type="component" value="Unassembled WGS sequence"/>
</dbReference>